<keyword evidence="1" id="KW-0460">Magnesium</keyword>
<dbReference type="Gene3D" id="3.30.1330.10">
    <property type="entry name" value="PurM-like, N-terminal domain"/>
    <property type="match status" value="1"/>
</dbReference>
<comment type="similarity">
    <text evidence="1">Belongs to the thiamine-monophosphate kinase family.</text>
</comment>
<dbReference type="Pfam" id="PF02769">
    <property type="entry name" value="AIRS_C"/>
    <property type="match status" value="1"/>
</dbReference>
<feature type="binding site" evidence="1">
    <location>
        <position position="83"/>
    </location>
    <ligand>
        <name>substrate</name>
    </ligand>
</feature>
<feature type="binding site" evidence="1">
    <location>
        <position position="76"/>
    </location>
    <ligand>
        <name>Mg(2+)</name>
        <dbReference type="ChEBI" id="CHEBI:18420"/>
        <label>1</label>
    </ligand>
</feature>
<reference evidence="4 5" key="1">
    <citation type="journal article" date="2019" name="mSystems">
        <title>Life at home and on the roam: Genomic adaptions reflect the dual lifestyle of an intracellular, facultative symbiont.</title>
        <authorList>
            <person name="Burgsdorf I."/>
        </authorList>
    </citation>
    <scope>NUCLEOTIDE SEQUENCE [LARGE SCALE GENOMIC DNA]</scope>
    <source>
        <strain evidence="4">277cV</strain>
    </source>
</reference>
<evidence type="ECO:0000256" key="1">
    <source>
        <dbReference type="HAMAP-Rule" id="MF_02128"/>
    </source>
</evidence>
<dbReference type="Pfam" id="PF00586">
    <property type="entry name" value="AIRS"/>
    <property type="match status" value="1"/>
</dbReference>
<comment type="pathway">
    <text evidence="1">Cofactor biosynthesis; thiamine diphosphate biosynthesis; thiamine diphosphate from thiamine phosphate: step 1/1.</text>
</comment>
<dbReference type="GO" id="GO:0009228">
    <property type="term" value="P:thiamine biosynthetic process"/>
    <property type="evidence" value="ECO:0007669"/>
    <property type="project" value="UniProtKB-KW"/>
</dbReference>
<keyword evidence="1" id="KW-0547">Nucleotide-binding</keyword>
<dbReference type="Gene3D" id="3.90.650.10">
    <property type="entry name" value="PurM-like C-terminal domain"/>
    <property type="match status" value="1"/>
</dbReference>
<dbReference type="GO" id="GO:0009030">
    <property type="term" value="F:thiamine-phosphate kinase activity"/>
    <property type="evidence" value="ECO:0007669"/>
    <property type="project" value="UniProtKB-UniRule"/>
</dbReference>
<comment type="caution">
    <text evidence="1">Lacks conserved residue(s) required for the propagation of feature annotation.</text>
</comment>
<keyword evidence="1" id="KW-0067">ATP-binding</keyword>
<comment type="miscellaneous">
    <text evidence="1">Reaction mechanism of ThiL seems to utilize a direct, inline transfer of the gamma-phosphate of ATP to TMP rather than a phosphorylated enzyme intermediate.</text>
</comment>
<feature type="domain" description="PurM-like C-terminal" evidence="3">
    <location>
        <begin position="183"/>
        <end position="320"/>
    </location>
</feature>
<sequence>MGSEPTPELLAQATTTAAAEDRACAAAVEPGDPCLAELGEAGLIERLAGFAPPGQFGNDAALVQPGPDEVLVVSTDVLVENNHFSDTTTPPFSVGWRAAAANLSDLAAMGCTRVHGLTIALQAPGTTPWGWVEQAYRGLAKALEPWGGIILGGDCAGAAQRSLAITALGGVVAQRLIRREGARAGDWLVATGPHGLSGLGLALLLGRGDGSGPLDPGLRQRAIDAHRYPRPRLDVPLLLQRSQPAETPWQVAGTDSSDGLGRALELICDAAGLGARLDQPLPLPPGLASLEEGKRWCLWGGEDFELVLALCPAWARALLAADCRCRLLGRLVSEPGLLMLEADGSHTPIRELGAPHRHFESS</sequence>
<dbReference type="EC" id="2.7.4.16" evidence="1"/>
<dbReference type="Proteomes" id="UP000317990">
    <property type="component" value="Unassembled WGS sequence"/>
</dbReference>
<feature type="binding site" evidence="1">
    <location>
        <position position="105"/>
    </location>
    <ligand>
        <name>Mg(2+)</name>
        <dbReference type="ChEBI" id="CHEBI:18420"/>
        <label>3</label>
    </ligand>
</feature>
<proteinExistence type="inferred from homology"/>
<comment type="catalytic activity">
    <reaction evidence="1">
        <text>thiamine phosphate + ATP = thiamine diphosphate + ADP</text>
        <dbReference type="Rhea" id="RHEA:15913"/>
        <dbReference type="ChEBI" id="CHEBI:30616"/>
        <dbReference type="ChEBI" id="CHEBI:37575"/>
        <dbReference type="ChEBI" id="CHEBI:58937"/>
        <dbReference type="ChEBI" id="CHEBI:456216"/>
        <dbReference type="EC" id="2.7.4.16"/>
    </reaction>
</comment>
<dbReference type="GO" id="GO:0000287">
    <property type="term" value="F:magnesium ion binding"/>
    <property type="evidence" value="ECO:0007669"/>
    <property type="project" value="UniProtKB-UniRule"/>
</dbReference>
<feature type="binding site" evidence="1">
    <location>
        <position position="59"/>
    </location>
    <ligand>
        <name>Mg(2+)</name>
        <dbReference type="ChEBI" id="CHEBI:18420"/>
        <label>4</label>
    </ligand>
</feature>
<keyword evidence="1 4" id="KW-0418">Kinase</keyword>
<dbReference type="AlphaFoldDB" id="A0A524RP59"/>
<dbReference type="CDD" id="cd02194">
    <property type="entry name" value="ThiL"/>
    <property type="match status" value="1"/>
</dbReference>
<evidence type="ECO:0000313" key="5">
    <source>
        <dbReference type="Proteomes" id="UP000317990"/>
    </source>
</evidence>
<dbReference type="PANTHER" id="PTHR30270:SF0">
    <property type="entry name" value="THIAMINE-MONOPHOSPHATE KINASE"/>
    <property type="match status" value="1"/>
</dbReference>
<dbReference type="HAMAP" id="MF_02128">
    <property type="entry name" value="TMP_kinase"/>
    <property type="match status" value="1"/>
</dbReference>
<feature type="binding site" evidence="1">
    <location>
        <position position="105"/>
    </location>
    <ligand>
        <name>Mg(2+)</name>
        <dbReference type="ChEBI" id="CHEBI:18420"/>
        <label>4</label>
    </ligand>
</feature>
<gene>
    <name evidence="1 4" type="primary">thiL</name>
    <name evidence="4" type="ORF">ERJ67_04190</name>
</gene>
<keyword evidence="1" id="KW-0784">Thiamine biosynthesis</keyword>
<feature type="binding site" evidence="1">
    <location>
        <position position="75"/>
    </location>
    <ligand>
        <name>Mg(2+)</name>
        <dbReference type="ChEBI" id="CHEBI:18420"/>
        <label>1</label>
    </ligand>
</feature>
<dbReference type="PANTHER" id="PTHR30270">
    <property type="entry name" value="THIAMINE-MONOPHOSPHATE KINASE"/>
    <property type="match status" value="1"/>
</dbReference>
<feature type="binding site" evidence="1">
    <location>
        <position position="76"/>
    </location>
    <ligand>
        <name>Mg(2+)</name>
        <dbReference type="ChEBI" id="CHEBI:18420"/>
        <label>2</label>
    </ligand>
</feature>
<keyword evidence="1 4" id="KW-0808">Transferase</keyword>
<comment type="function">
    <text evidence="1">Catalyzes the ATP-dependent phosphorylation of thiamine-monophosphate (TMP) to form thiamine-pyrophosphate (TPP), the active form of vitamin B1.</text>
</comment>
<dbReference type="InterPro" id="IPR036676">
    <property type="entry name" value="PurM-like_C_sf"/>
</dbReference>
<name>A0A524RP59_9CHRO</name>
<comment type="caution">
    <text evidence="4">The sequence shown here is derived from an EMBL/GenBank/DDBJ whole genome shotgun (WGS) entry which is preliminary data.</text>
</comment>
<feature type="binding site" evidence="1">
    <location>
        <position position="105"/>
    </location>
    <ligand>
        <name>Mg(2+)</name>
        <dbReference type="ChEBI" id="CHEBI:18420"/>
        <label>2</label>
    </ligand>
</feature>
<protein>
    <recommendedName>
        <fullName evidence="1">Thiamine-monophosphate kinase</fullName>
        <shortName evidence="1">TMP kinase</shortName>
        <shortName evidence="1">Thiamine-phosphate kinase</shortName>
        <ecNumber evidence="1">2.7.4.16</ecNumber>
    </recommendedName>
</protein>
<feature type="binding site" evidence="1">
    <location>
        <position position="136"/>
    </location>
    <ligand>
        <name>ATP</name>
        <dbReference type="ChEBI" id="CHEBI:30616"/>
    </ligand>
</feature>
<feature type="binding site" evidence="1">
    <location>
        <position position="258"/>
    </location>
    <ligand>
        <name>Mg(2+)</name>
        <dbReference type="ChEBI" id="CHEBI:18420"/>
        <label>5</label>
    </ligand>
</feature>
<dbReference type="InterPro" id="IPR006283">
    <property type="entry name" value="ThiL-like"/>
</dbReference>
<dbReference type="SUPFAM" id="SSF56042">
    <property type="entry name" value="PurM C-terminal domain-like"/>
    <property type="match status" value="1"/>
</dbReference>
<evidence type="ECO:0000259" key="2">
    <source>
        <dbReference type="Pfam" id="PF00586"/>
    </source>
</evidence>
<dbReference type="GO" id="GO:0009229">
    <property type="term" value="P:thiamine diphosphate biosynthetic process"/>
    <property type="evidence" value="ECO:0007669"/>
    <property type="project" value="UniProtKB-UniRule"/>
</dbReference>
<keyword evidence="1" id="KW-0479">Metal-binding</keyword>
<dbReference type="EMBL" id="SRMO01000052">
    <property type="protein sequence ID" value="TGG93142.1"/>
    <property type="molecule type" value="Genomic_DNA"/>
</dbReference>
<feature type="binding site" evidence="1">
    <location>
        <position position="255"/>
    </location>
    <ligand>
        <name>Mg(2+)</name>
        <dbReference type="ChEBI" id="CHEBI:18420"/>
        <label>3</label>
    </ligand>
</feature>
<dbReference type="InterPro" id="IPR010918">
    <property type="entry name" value="PurM-like_C_dom"/>
</dbReference>
<organism evidence="4 5">
    <name type="scientific">Aphanocapsa feldmannii 277cV</name>
    <dbReference type="NCBI Taxonomy" id="2507553"/>
    <lineage>
        <taxon>Bacteria</taxon>
        <taxon>Bacillati</taxon>
        <taxon>Cyanobacteriota</taxon>
        <taxon>Cyanophyceae</taxon>
        <taxon>Oscillatoriophycideae</taxon>
        <taxon>Chroococcales</taxon>
        <taxon>Microcystaceae</taxon>
        <taxon>Aphanocapsa</taxon>
    </lineage>
</organism>
<feature type="binding site" evidence="1">
    <location>
        <position position="154"/>
    </location>
    <ligand>
        <name>Mg(2+)</name>
        <dbReference type="ChEBI" id="CHEBI:18420"/>
        <label>1</label>
    </ligand>
</feature>
<evidence type="ECO:0000313" key="4">
    <source>
        <dbReference type="EMBL" id="TGG93142.1"/>
    </source>
</evidence>
<dbReference type="UniPathway" id="UPA00060">
    <property type="reaction ID" value="UER00142"/>
</dbReference>
<dbReference type="SUPFAM" id="SSF55326">
    <property type="entry name" value="PurM N-terminal domain-like"/>
    <property type="match status" value="1"/>
</dbReference>
<feature type="binding site" evidence="1">
    <location>
        <position position="179"/>
    </location>
    <ligand>
        <name>ATP</name>
        <dbReference type="ChEBI" id="CHEBI:30616"/>
    </ligand>
</feature>
<dbReference type="InterPro" id="IPR016188">
    <property type="entry name" value="PurM-like_N"/>
</dbReference>
<dbReference type="NCBIfam" id="TIGR01379">
    <property type="entry name" value="thiL"/>
    <property type="match status" value="1"/>
</dbReference>
<accession>A0A524RP59</accession>
<dbReference type="PIRSF" id="PIRSF005303">
    <property type="entry name" value="Thiam_monoph_kin"/>
    <property type="match status" value="1"/>
</dbReference>
<feature type="binding site" evidence="1">
    <location>
        <position position="74"/>
    </location>
    <ligand>
        <name>Mg(2+)</name>
        <dbReference type="ChEBI" id="CHEBI:18420"/>
        <label>4</label>
    </ligand>
</feature>
<feature type="domain" description="PurM-like N-terminal" evidence="2">
    <location>
        <begin position="57"/>
        <end position="169"/>
    </location>
</feature>
<dbReference type="GO" id="GO:0005524">
    <property type="term" value="F:ATP binding"/>
    <property type="evidence" value="ECO:0007669"/>
    <property type="project" value="UniProtKB-UniRule"/>
</dbReference>
<dbReference type="InterPro" id="IPR036921">
    <property type="entry name" value="PurM-like_N_sf"/>
</dbReference>
<evidence type="ECO:0000259" key="3">
    <source>
        <dbReference type="Pfam" id="PF02769"/>
    </source>
</evidence>
<feature type="binding site" evidence="1">
    <location>
        <begin position="153"/>
        <end position="154"/>
    </location>
    <ligand>
        <name>ATP</name>
        <dbReference type="ChEBI" id="CHEBI:30616"/>
    </ligand>
</feature>
<feature type="binding site" evidence="1">
    <location>
        <position position="257"/>
    </location>
    <ligand>
        <name>ATP</name>
        <dbReference type="ChEBI" id="CHEBI:30616"/>
    </ligand>
</feature>
<feature type="binding site" evidence="1">
    <location>
        <position position="59"/>
    </location>
    <ligand>
        <name>Mg(2+)</name>
        <dbReference type="ChEBI" id="CHEBI:18420"/>
        <label>3</label>
    </ligand>
</feature>
<feature type="binding site" evidence="1">
    <location>
        <position position="302"/>
    </location>
    <ligand>
        <name>substrate</name>
    </ligand>
</feature>